<keyword evidence="1" id="KW-0472">Membrane</keyword>
<feature type="transmembrane region" description="Helical" evidence="1">
    <location>
        <begin position="115"/>
        <end position="136"/>
    </location>
</feature>
<dbReference type="AlphaFoldDB" id="A0A7J3X6F5"/>
<keyword evidence="1" id="KW-1133">Transmembrane helix</keyword>
<keyword evidence="1" id="KW-0812">Transmembrane</keyword>
<comment type="caution">
    <text evidence="2">The sequence shown here is derived from an EMBL/GenBank/DDBJ whole genome shotgun (WGS) entry which is preliminary data.</text>
</comment>
<protein>
    <recommendedName>
        <fullName evidence="3">ECF transporter S component</fullName>
    </recommendedName>
</protein>
<evidence type="ECO:0008006" key="3">
    <source>
        <dbReference type="Google" id="ProtNLM"/>
    </source>
</evidence>
<feature type="transmembrane region" description="Helical" evidence="1">
    <location>
        <begin position="142"/>
        <end position="163"/>
    </location>
</feature>
<name>A0A7J3X6F5_THEPE</name>
<dbReference type="Gene3D" id="1.10.1760.20">
    <property type="match status" value="1"/>
</dbReference>
<gene>
    <name evidence="2" type="ORF">ENM88_02980</name>
</gene>
<evidence type="ECO:0000313" key="2">
    <source>
        <dbReference type="EMBL" id="HHP04697.1"/>
    </source>
</evidence>
<dbReference type="EMBL" id="DRZM01000090">
    <property type="protein sequence ID" value="HHP04697.1"/>
    <property type="molecule type" value="Genomic_DNA"/>
</dbReference>
<feature type="transmembrane region" description="Helical" evidence="1">
    <location>
        <begin position="81"/>
        <end position="103"/>
    </location>
</feature>
<organism evidence="2">
    <name type="scientific">Thermofilum pendens</name>
    <dbReference type="NCBI Taxonomy" id="2269"/>
    <lineage>
        <taxon>Archaea</taxon>
        <taxon>Thermoproteota</taxon>
        <taxon>Thermoprotei</taxon>
        <taxon>Thermofilales</taxon>
        <taxon>Thermofilaceae</taxon>
        <taxon>Thermofilum</taxon>
    </lineage>
</organism>
<proteinExistence type="predicted"/>
<sequence length="179" mass="19277">MRRTQKLALTGVMAALALGSSILRLEIPYPILPYLKFDAAEIPVTIVFFLCGLKYSVAAELIHYIGLVARGSNPVNAAMKLLAVLSMLLGLAAPLRSAALRVLCAAVLRSAAMTVANYLYLFVFFPHFLGFALRYVGSVEALYAYTAVFNALHTALSAGLAWATYRAVTRRLGPGLSHA</sequence>
<evidence type="ECO:0000256" key="1">
    <source>
        <dbReference type="SAM" id="Phobius"/>
    </source>
</evidence>
<reference evidence="2" key="1">
    <citation type="journal article" date="2020" name="mSystems">
        <title>Genome- and Community-Level Interaction Insights into Carbon Utilization and Element Cycling Functions of Hydrothermarchaeota in Hydrothermal Sediment.</title>
        <authorList>
            <person name="Zhou Z."/>
            <person name="Liu Y."/>
            <person name="Xu W."/>
            <person name="Pan J."/>
            <person name="Luo Z.H."/>
            <person name="Li M."/>
        </authorList>
    </citation>
    <scope>NUCLEOTIDE SEQUENCE [LARGE SCALE GENOMIC DNA]</scope>
    <source>
        <strain evidence="2">SpSt-1125</strain>
    </source>
</reference>
<accession>A0A7J3X6F5</accession>